<dbReference type="Proteomes" id="UP001300672">
    <property type="component" value="Chromosome"/>
</dbReference>
<evidence type="ECO:0000256" key="4">
    <source>
        <dbReference type="ARBA" id="ARBA00023172"/>
    </source>
</evidence>
<organism evidence="7">
    <name type="scientific">Candidatus Thiocaldithrix dubininis</name>
    <dbReference type="NCBI Taxonomy" id="3080823"/>
    <lineage>
        <taxon>Bacteria</taxon>
        <taxon>Pseudomonadati</taxon>
        <taxon>Pseudomonadota</taxon>
        <taxon>Gammaproteobacteria</taxon>
        <taxon>Thiotrichales</taxon>
        <taxon>Thiotrichaceae</taxon>
        <taxon>Candidatus Thiocaldithrix</taxon>
    </lineage>
</organism>
<feature type="transmembrane region" description="Helical" evidence="6">
    <location>
        <begin position="16"/>
        <end position="36"/>
    </location>
</feature>
<evidence type="ECO:0000256" key="3">
    <source>
        <dbReference type="ARBA" id="ARBA00023054"/>
    </source>
</evidence>
<keyword evidence="3" id="KW-0175">Coiled coil</keyword>
<keyword evidence="6" id="KW-1133">Transmembrane helix</keyword>
<feature type="region of interest" description="Disordered" evidence="5">
    <location>
        <begin position="421"/>
        <end position="447"/>
    </location>
</feature>
<proteinExistence type="inferred from homology"/>
<comment type="similarity">
    <text evidence="2">Belongs to the RmuC family.</text>
</comment>
<evidence type="ECO:0000256" key="6">
    <source>
        <dbReference type="SAM" id="Phobius"/>
    </source>
</evidence>
<comment type="function">
    <text evidence="1">Involved in DNA recombination.</text>
</comment>
<keyword evidence="4" id="KW-0233">DNA recombination</keyword>
<evidence type="ECO:0000313" key="7">
    <source>
        <dbReference type="EMBL" id="WGZ92104.1"/>
    </source>
</evidence>
<dbReference type="PANTHER" id="PTHR30563:SF0">
    <property type="entry name" value="DNA RECOMBINATION PROTEIN RMUC"/>
    <property type="match status" value="1"/>
</dbReference>
<sequence length="447" mass="50880">MDSTALQLGEWIQRHLLLIVSSLSLLSGFGLAYLWYGRTLAKTRLALEQLTWQFEHTQQLHAERSQQWQDAQTQLQQAFASTSEQALRNNHTQFLQLAQETLGRFQVESQADLAQRQRSIDYLVQPIQQALEKTELQIRQIEKERQASFGMLSEQIRGMLNDQMALRAETGRLAKALRTPSLKGQWGELSLKRIVELAGMNAHCDFQEQVVKTDSERTIRPDLVIRMPDARELIVDAKAPLDAYLDAVNAETLEQRKAHLQRHVKQVREHVRNLAAKRYWEQFEHAPDFVVLFIPGEHFLSAALDQDKSLLEDALNDKVILATPTTLIALLRAVAYGWKQALLGQNARKVKMLGEELHKRVSIFVEHMDKLGRSLGTSVETYNKALGSLERNVIPSMRRLAEVGISSSRELNEIQPIETVPRTPYVNGKDKAQAVELDSRSPSQTND</sequence>
<dbReference type="Pfam" id="PF02646">
    <property type="entry name" value="RmuC"/>
    <property type="match status" value="1"/>
</dbReference>
<evidence type="ECO:0000256" key="2">
    <source>
        <dbReference type="ARBA" id="ARBA00009840"/>
    </source>
</evidence>
<keyword evidence="6" id="KW-0472">Membrane</keyword>
<reference evidence="7" key="1">
    <citation type="journal article" date="2023" name="Int. J. Mol. Sci.">
        <title>Metagenomics Revealed a New Genus 'Candidatus Thiocaldithrix dubininis' gen. nov., sp. nov. and a New Species 'Candidatus Thiothrix putei' sp. nov. in the Family Thiotrichaceae, Some Members of Which Have Traits of Both Na+- and H+-Motive Energetics.</title>
        <authorList>
            <person name="Ravin N.V."/>
            <person name="Muntyan M.S."/>
            <person name="Smolyakov D.D."/>
            <person name="Rudenko T.S."/>
            <person name="Beletsky A.V."/>
            <person name="Mardanov A.V."/>
            <person name="Grabovich M.Y."/>
        </authorList>
    </citation>
    <scope>NUCLEOTIDE SEQUENCE</scope>
    <source>
        <strain evidence="7">GKL-01</strain>
    </source>
</reference>
<accession>A0AA95HBR6</accession>
<name>A0AA95HBR6_9GAMM</name>
<reference evidence="7" key="2">
    <citation type="submission" date="2023-04" db="EMBL/GenBank/DDBJ databases">
        <authorList>
            <person name="Beletskiy A.V."/>
            <person name="Mardanov A.V."/>
            <person name="Ravin N.V."/>
        </authorList>
    </citation>
    <scope>NUCLEOTIDE SEQUENCE</scope>
    <source>
        <strain evidence="7">GKL-01</strain>
    </source>
</reference>
<dbReference type="InterPro" id="IPR003798">
    <property type="entry name" value="DNA_recombination_RmuC"/>
</dbReference>
<dbReference type="EMBL" id="CP124755">
    <property type="protein sequence ID" value="WGZ92104.1"/>
    <property type="molecule type" value="Genomic_DNA"/>
</dbReference>
<dbReference type="KEGG" id="tdu:QJT80_06380"/>
<keyword evidence="6" id="KW-0812">Transmembrane</keyword>
<protein>
    <submittedName>
        <fullName evidence="7">DNA recombination protein RmuC</fullName>
    </submittedName>
</protein>
<dbReference type="GO" id="GO:0006310">
    <property type="term" value="P:DNA recombination"/>
    <property type="evidence" value="ECO:0007669"/>
    <property type="project" value="UniProtKB-KW"/>
</dbReference>
<dbReference type="PANTHER" id="PTHR30563">
    <property type="entry name" value="DNA RECOMBINATION PROTEIN RMUC"/>
    <property type="match status" value="1"/>
</dbReference>
<feature type="compositionally biased region" description="Basic and acidic residues" evidence="5">
    <location>
        <begin position="428"/>
        <end position="439"/>
    </location>
</feature>
<evidence type="ECO:0000256" key="1">
    <source>
        <dbReference type="ARBA" id="ARBA00003416"/>
    </source>
</evidence>
<gene>
    <name evidence="7" type="ORF">QJT80_06380</name>
</gene>
<evidence type="ECO:0000256" key="5">
    <source>
        <dbReference type="SAM" id="MobiDB-lite"/>
    </source>
</evidence>
<dbReference type="AlphaFoldDB" id="A0AA95HBR6"/>